<dbReference type="Gene3D" id="3.30.470.10">
    <property type="match status" value="1"/>
</dbReference>
<protein>
    <submittedName>
        <fullName evidence="4">D-amino-acid transaminase</fullName>
    </submittedName>
</protein>
<dbReference type="GO" id="GO:0046394">
    <property type="term" value="P:carboxylic acid biosynthetic process"/>
    <property type="evidence" value="ECO:0007669"/>
    <property type="project" value="UniProtKB-ARBA"/>
</dbReference>
<sequence>MKKVGYYNGKIGPLEEIQMPITDRAAYFGDGCYDATTYYNNNIFAFEEHLDRFYNSCRLLEIDFPLSRQELKKEIQAVVDANEEDHGMVYWQTSRGTGVRNHVFPKNAKANLMIFSVPAELVDQKTNFKLITLEDTRFLHCNIKTLNLIPSVIANQRATEAGCDEVVFHRGERVTECAHSNLLIIKDGVLWSSPRDNLILPGITLKHLLELAEENGIPTREEAYTLDDVWNADEVIVSSSICFGIRTTEINGKSVGGKDEATLRKLQEAYMNKYWADVAERHY</sequence>
<dbReference type="PANTHER" id="PTHR42743">
    <property type="entry name" value="AMINO-ACID AMINOTRANSFERASE"/>
    <property type="match status" value="1"/>
</dbReference>
<dbReference type="Pfam" id="PF01063">
    <property type="entry name" value="Aminotran_4"/>
    <property type="match status" value="1"/>
</dbReference>
<comment type="cofactor">
    <cofactor evidence="1">
        <name>pyridoxal 5'-phosphate</name>
        <dbReference type="ChEBI" id="CHEBI:597326"/>
    </cofactor>
</comment>
<dbReference type="Proteomes" id="UP000051048">
    <property type="component" value="Unassembled WGS sequence"/>
</dbReference>
<dbReference type="GO" id="GO:0008652">
    <property type="term" value="P:amino acid biosynthetic process"/>
    <property type="evidence" value="ECO:0007669"/>
    <property type="project" value="UniProtKB-ARBA"/>
</dbReference>
<dbReference type="InterPro" id="IPR001544">
    <property type="entry name" value="Aminotrans_IV"/>
</dbReference>
<reference evidence="4 5" key="1">
    <citation type="journal article" date="2015" name="Genome Announc.">
        <title>Expanding the biotechnology potential of lactobacilli through comparative genomics of 213 strains and associated genera.</title>
        <authorList>
            <person name="Sun Z."/>
            <person name="Harris H.M."/>
            <person name="McCann A."/>
            <person name="Guo C."/>
            <person name="Argimon S."/>
            <person name="Zhang W."/>
            <person name="Yang X."/>
            <person name="Jeffery I.B."/>
            <person name="Cooney J.C."/>
            <person name="Kagawa T.F."/>
            <person name="Liu W."/>
            <person name="Song Y."/>
            <person name="Salvetti E."/>
            <person name="Wrobel A."/>
            <person name="Rasinkangas P."/>
            <person name="Parkhill J."/>
            <person name="Rea M.C."/>
            <person name="O'Sullivan O."/>
            <person name="Ritari J."/>
            <person name="Douillard F.P."/>
            <person name="Paul Ross R."/>
            <person name="Yang R."/>
            <person name="Briner A.E."/>
            <person name="Felis G.E."/>
            <person name="de Vos W.M."/>
            <person name="Barrangou R."/>
            <person name="Klaenhammer T.R."/>
            <person name="Caufield P.W."/>
            <person name="Cui Y."/>
            <person name="Zhang H."/>
            <person name="O'Toole P.W."/>
        </authorList>
    </citation>
    <scope>NUCLEOTIDE SEQUENCE [LARGE SCALE GENOMIC DNA]</scope>
    <source>
        <strain evidence="4 5">DSM 15833</strain>
    </source>
</reference>
<dbReference type="Gene3D" id="3.20.10.10">
    <property type="entry name" value="D-amino Acid Aminotransferase, subunit A, domain 2"/>
    <property type="match status" value="1"/>
</dbReference>
<comment type="caution">
    <text evidence="4">The sequence shown here is derived from an EMBL/GenBank/DDBJ whole genome shotgun (WGS) entry which is preliminary data.</text>
</comment>
<dbReference type="InterPro" id="IPR050571">
    <property type="entry name" value="Class-IV_PLP-Dep_Aminotrnsfr"/>
</dbReference>
<gene>
    <name evidence="4" type="ORF">FC36_GL000328</name>
</gene>
<dbReference type="GO" id="GO:0005829">
    <property type="term" value="C:cytosol"/>
    <property type="evidence" value="ECO:0007669"/>
    <property type="project" value="TreeGrafter"/>
</dbReference>
<comment type="similarity">
    <text evidence="2">Belongs to the class-IV pyridoxal-phosphate-dependent aminotransferase family.</text>
</comment>
<dbReference type="SUPFAM" id="SSF56752">
    <property type="entry name" value="D-aminoacid aminotransferase-like PLP-dependent enzymes"/>
    <property type="match status" value="1"/>
</dbReference>
<dbReference type="GO" id="GO:0003824">
    <property type="term" value="F:catalytic activity"/>
    <property type="evidence" value="ECO:0007669"/>
    <property type="project" value="InterPro"/>
</dbReference>
<evidence type="ECO:0000256" key="1">
    <source>
        <dbReference type="ARBA" id="ARBA00001933"/>
    </source>
</evidence>
<dbReference type="OrthoDB" id="9805628at2"/>
<dbReference type="PANTHER" id="PTHR42743:SF10">
    <property type="entry name" value="D-ALANINE AMINOTRANSFERASE"/>
    <property type="match status" value="1"/>
</dbReference>
<name>A0A0R1TXK3_9LACO</name>
<dbReference type="EMBL" id="AZFH01000011">
    <property type="protein sequence ID" value="KRL83285.1"/>
    <property type="molecule type" value="Genomic_DNA"/>
</dbReference>
<dbReference type="InterPro" id="IPR043131">
    <property type="entry name" value="BCAT-like_N"/>
</dbReference>
<dbReference type="InterPro" id="IPR043132">
    <property type="entry name" value="BCAT-like_C"/>
</dbReference>
<evidence type="ECO:0000256" key="2">
    <source>
        <dbReference type="ARBA" id="ARBA00009320"/>
    </source>
</evidence>
<dbReference type="InterPro" id="IPR036038">
    <property type="entry name" value="Aminotransferase-like"/>
</dbReference>
<accession>A0A0R1TXK3</accession>
<dbReference type="STRING" id="1423740.FC36_GL000328"/>
<keyword evidence="3" id="KW-0663">Pyridoxal phosphate</keyword>
<dbReference type="FunFam" id="3.20.10.10:FF:000002">
    <property type="entry name" value="D-alanine aminotransferase"/>
    <property type="match status" value="1"/>
</dbReference>
<proteinExistence type="inferred from homology"/>
<evidence type="ECO:0000313" key="4">
    <source>
        <dbReference type="EMBL" id="KRL83285.1"/>
    </source>
</evidence>
<evidence type="ECO:0000256" key="3">
    <source>
        <dbReference type="ARBA" id="ARBA00022898"/>
    </source>
</evidence>
<dbReference type="AlphaFoldDB" id="A0A0R1TXK3"/>
<dbReference type="RefSeq" id="WP_025020496.1">
    <property type="nucleotide sequence ID" value="NZ_AZFH01000011.1"/>
</dbReference>
<evidence type="ECO:0000313" key="5">
    <source>
        <dbReference type="Proteomes" id="UP000051048"/>
    </source>
</evidence>
<organism evidence="4 5">
    <name type="scientific">Ligilactobacillus equi DSM 15833 = JCM 10991</name>
    <dbReference type="NCBI Taxonomy" id="1423740"/>
    <lineage>
        <taxon>Bacteria</taxon>
        <taxon>Bacillati</taxon>
        <taxon>Bacillota</taxon>
        <taxon>Bacilli</taxon>
        <taxon>Lactobacillales</taxon>
        <taxon>Lactobacillaceae</taxon>
        <taxon>Ligilactobacillus</taxon>
    </lineage>
</organism>
<dbReference type="PATRIC" id="fig|1423740.3.peg.353"/>